<evidence type="ECO:0000313" key="1">
    <source>
        <dbReference type="EMBL" id="ORL61898.1"/>
    </source>
</evidence>
<evidence type="ECO:0000313" key="2">
    <source>
        <dbReference type="Proteomes" id="UP000193675"/>
    </source>
</evidence>
<name>A0A1X0ZWC0_PSEPU</name>
<proteinExistence type="predicted"/>
<comment type="caution">
    <text evidence="1">The sequence shown here is derived from an EMBL/GenBank/DDBJ whole genome shotgun (WGS) entry which is preliminary data.</text>
</comment>
<accession>A0A1X0ZWC0</accession>
<organism evidence="1 2">
    <name type="scientific">Pseudomonas putida</name>
    <name type="common">Arthrobacter siderocapsulatus</name>
    <dbReference type="NCBI Taxonomy" id="303"/>
    <lineage>
        <taxon>Bacteria</taxon>
        <taxon>Pseudomonadati</taxon>
        <taxon>Pseudomonadota</taxon>
        <taxon>Gammaproteobacteria</taxon>
        <taxon>Pseudomonadales</taxon>
        <taxon>Pseudomonadaceae</taxon>
        <taxon>Pseudomonas</taxon>
    </lineage>
</organism>
<dbReference type="AlphaFoldDB" id="A0A1X0ZWC0"/>
<sequence>MLAAILEFLNRKSEKDRVMVDVKANIVTIAGVSTEGAYSTSGHFVACQAQLAEDLHRAIVAALFKPGQKMALRRTAYVRVWPETLPITELELDALQAVMNVEFIYPIIEVIEPGACPLQYRVSET</sequence>
<gene>
    <name evidence="1" type="ORF">B7H17_19455</name>
</gene>
<dbReference type="Proteomes" id="UP000193675">
    <property type="component" value="Unassembled WGS sequence"/>
</dbReference>
<dbReference type="EMBL" id="NBWC01000031">
    <property type="protein sequence ID" value="ORL61898.1"/>
    <property type="molecule type" value="Genomic_DNA"/>
</dbReference>
<protein>
    <submittedName>
        <fullName evidence="1">Uncharacterized protein</fullName>
    </submittedName>
</protein>
<reference evidence="1 2" key="1">
    <citation type="submission" date="2017-04" db="EMBL/GenBank/DDBJ databases">
        <title>Presence of VIM-2 positive Pseudomonas species in chickens and their surrounding environment.</title>
        <authorList>
            <person name="Zhang R."/>
        </authorList>
    </citation>
    <scope>NUCLEOTIDE SEQUENCE [LARGE SCALE GENOMIC DNA]</scope>
    <source>
        <strain evidence="1 2">DZ-C18</strain>
    </source>
</reference>